<comment type="caution">
    <text evidence="3">The sequence shown here is derived from an EMBL/GenBank/DDBJ whole genome shotgun (WGS) entry which is preliminary data.</text>
</comment>
<comment type="similarity">
    <text evidence="1">Belongs to the carbon-nitrogen hydrolase superfamily. NIT1/NIT2 family.</text>
</comment>
<dbReference type="GO" id="GO:0016787">
    <property type="term" value="F:hydrolase activity"/>
    <property type="evidence" value="ECO:0007669"/>
    <property type="project" value="UniProtKB-KW"/>
</dbReference>
<organism evidence="3 4">
    <name type="scientific">Coraliomargarita sinensis</name>
    <dbReference type="NCBI Taxonomy" id="2174842"/>
    <lineage>
        <taxon>Bacteria</taxon>
        <taxon>Pseudomonadati</taxon>
        <taxon>Verrucomicrobiota</taxon>
        <taxon>Opitutia</taxon>
        <taxon>Puniceicoccales</taxon>
        <taxon>Coraliomargaritaceae</taxon>
        <taxon>Coraliomargarita</taxon>
    </lineage>
</organism>
<dbReference type="OrthoDB" id="9811121at2"/>
<evidence type="ECO:0000256" key="1">
    <source>
        <dbReference type="ARBA" id="ARBA00010613"/>
    </source>
</evidence>
<dbReference type="Pfam" id="PF00795">
    <property type="entry name" value="CN_hydrolase"/>
    <property type="match status" value="1"/>
</dbReference>
<evidence type="ECO:0000259" key="2">
    <source>
        <dbReference type="PROSITE" id="PS50263"/>
    </source>
</evidence>
<dbReference type="FunCoup" id="A0A317ZJA7">
    <property type="interactions" value="77"/>
</dbReference>
<keyword evidence="4" id="KW-1185">Reference proteome</keyword>
<dbReference type="SUPFAM" id="SSF56317">
    <property type="entry name" value="Carbon-nitrogen hydrolase"/>
    <property type="match status" value="1"/>
</dbReference>
<reference evidence="3 4" key="1">
    <citation type="submission" date="2018-05" db="EMBL/GenBank/DDBJ databases">
        <title>Coraliomargarita sinensis sp. nov., isolated from a marine solar saltern.</title>
        <authorList>
            <person name="Zhou L.Y."/>
        </authorList>
    </citation>
    <scope>NUCLEOTIDE SEQUENCE [LARGE SCALE GENOMIC DNA]</scope>
    <source>
        <strain evidence="3 4">WN38</strain>
    </source>
</reference>
<evidence type="ECO:0000313" key="3">
    <source>
        <dbReference type="EMBL" id="PXA03859.1"/>
    </source>
</evidence>
<dbReference type="AlphaFoldDB" id="A0A317ZJA7"/>
<accession>A0A317ZJA7</accession>
<keyword evidence="3" id="KW-0378">Hydrolase</keyword>
<dbReference type="PANTHER" id="PTHR23088">
    <property type="entry name" value="NITRILASE-RELATED"/>
    <property type="match status" value="1"/>
</dbReference>
<dbReference type="PROSITE" id="PS01227">
    <property type="entry name" value="UPF0012"/>
    <property type="match status" value="1"/>
</dbReference>
<dbReference type="RefSeq" id="WP_110131215.1">
    <property type="nucleotide sequence ID" value="NZ_QHJQ01000006.1"/>
</dbReference>
<dbReference type="PROSITE" id="PS50263">
    <property type="entry name" value="CN_HYDROLASE"/>
    <property type="match status" value="1"/>
</dbReference>
<evidence type="ECO:0000313" key="4">
    <source>
        <dbReference type="Proteomes" id="UP000247099"/>
    </source>
</evidence>
<sequence length="263" mass="29759">MKLSIAQLDVRRGDPEYNLDSIRRAAEAASAEESDLLCLPEMATTGFDWDKNRAFLSDAEQHHDELSRIAQNHKVALCGSFLERSDSGMPRNTLFYFNKEGEVLAKYSKIHLFSLFNEDQHVEAGNKFVVADIEHGRAGFAVCYDLRFPELFRKNTDLGAQIQILPAAFPHPRLDHWRTLVRARAIENQCYFIAVNQSGVEGHGEGVGSTHYFGHSMVVDPWGEVLVEAGEESEFLTLNLDLDRVSETRSKMSVLKDRRLDLC</sequence>
<dbReference type="PANTHER" id="PTHR23088:SF27">
    <property type="entry name" value="DEAMINATED GLUTATHIONE AMIDASE"/>
    <property type="match status" value="1"/>
</dbReference>
<gene>
    <name evidence="3" type="ORF">DDZ13_09460</name>
</gene>
<dbReference type="InterPro" id="IPR003010">
    <property type="entry name" value="C-N_Hydrolase"/>
</dbReference>
<dbReference type="Proteomes" id="UP000247099">
    <property type="component" value="Unassembled WGS sequence"/>
</dbReference>
<name>A0A317ZJA7_9BACT</name>
<dbReference type="InParanoid" id="A0A317ZJA7"/>
<feature type="domain" description="CN hydrolase" evidence="2">
    <location>
        <begin position="1"/>
        <end position="242"/>
    </location>
</feature>
<proteinExistence type="inferred from homology"/>
<dbReference type="InterPro" id="IPR036526">
    <property type="entry name" value="C-N_Hydrolase_sf"/>
</dbReference>
<dbReference type="EMBL" id="QHJQ01000006">
    <property type="protein sequence ID" value="PXA03859.1"/>
    <property type="molecule type" value="Genomic_DNA"/>
</dbReference>
<protein>
    <submittedName>
        <fullName evidence="3">Carbon-nitrogen hydrolase</fullName>
    </submittedName>
</protein>
<dbReference type="Gene3D" id="3.60.110.10">
    <property type="entry name" value="Carbon-nitrogen hydrolase"/>
    <property type="match status" value="1"/>
</dbReference>
<dbReference type="InterPro" id="IPR001110">
    <property type="entry name" value="UPF0012_CS"/>
</dbReference>